<evidence type="ECO:0008006" key="4">
    <source>
        <dbReference type="Google" id="ProtNLM"/>
    </source>
</evidence>
<accession>A0A4Y2QAI7</accession>
<keyword evidence="3" id="KW-1185">Reference proteome</keyword>
<organism evidence="2 3">
    <name type="scientific">Araneus ventricosus</name>
    <name type="common">Orbweaver spider</name>
    <name type="synonym">Epeira ventricosa</name>
    <dbReference type="NCBI Taxonomy" id="182803"/>
    <lineage>
        <taxon>Eukaryota</taxon>
        <taxon>Metazoa</taxon>
        <taxon>Ecdysozoa</taxon>
        <taxon>Arthropoda</taxon>
        <taxon>Chelicerata</taxon>
        <taxon>Arachnida</taxon>
        <taxon>Araneae</taxon>
        <taxon>Araneomorphae</taxon>
        <taxon>Entelegynae</taxon>
        <taxon>Araneoidea</taxon>
        <taxon>Araneidae</taxon>
        <taxon>Araneus</taxon>
    </lineage>
</organism>
<dbReference type="OrthoDB" id="6598850at2759"/>
<reference evidence="2 3" key="1">
    <citation type="journal article" date="2019" name="Sci. Rep.">
        <title>Orb-weaving spider Araneus ventricosus genome elucidates the spidroin gene catalogue.</title>
        <authorList>
            <person name="Kono N."/>
            <person name="Nakamura H."/>
            <person name="Ohtoshi R."/>
            <person name="Moran D.A.P."/>
            <person name="Shinohara A."/>
            <person name="Yoshida Y."/>
            <person name="Fujiwara M."/>
            <person name="Mori M."/>
            <person name="Tomita M."/>
            <person name="Arakawa K."/>
        </authorList>
    </citation>
    <scope>NUCLEOTIDE SEQUENCE [LARGE SCALE GENOMIC DNA]</scope>
</reference>
<proteinExistence type="predicted"/>
<dbReference type="EMBL" id="BGPR01220395">
    <property type="protein sequence ID" value="GBN61188.1"/>
    <property type="molecule type" value="Genomic_DNA"/>
</dbReference>
<dbReference type="SUPFAM" id="SSF53098">
    <property type="entry name" value="Ribonuclease H-like"/>
    <property type="match status" value="1"/>
</dbReference>
<dbReference type="Proteomes" id="UP000499080">
    <property type="component" value="Unassembled WGS sequence"/>
</dbReference>
<evidence type="ECO:0000313" key="2">
    <source>
        <dbReference type="EMBL" id="GBN61188.1"/>
    </source>
</evidence>
<dbReference type="InterPro" id="IPR012337">
    <property type="entry name" value="RNaseH-like_sf"/>
</dbReference>
<evidence type="ECO:0000256" key="1">
    <source>
        <dbReference type="SAM" id="MobiDB-lite"/>
    </source>
</evidence>
<name>A0A4Y2QAI7_ARAVE</name>
<dbReference type="PANTHER" id="PTHR45749">
    <property type="match status" value="1"/>
</dbReference>
<comment type="caution">
    <text evidence="2">The sequence shown here is derived from an EMBL/GenBank/DDBJ whole genome shotgun (WGS) entry which is preliminary data.</text>
</comment>
<dbReference type="AlphaFoldDB" id="A0A4Y2QAI7"/>
<dbReference type="PANTHER" id="PTHR45749:SF21">
    <property type="entry name" value="DUF4371 DOMAIN-CONTAINING PROTEIN"/>
    <property type="match status" value="1"/>
</dbReference>
<feature type="region of interest" description="Disordered" evidence="1">
    <location>
        <begin position="1"/>
        <end position="45"/>
    </location>
</feature>
<protein>
    <recommendedName>
        <fullName evidence="4">DUF4371 domain-containing protein</fullName>
    </recommendedName>
</protein>
<gene>
    <name evidence="2" type="ORF">AVEN_33301_1</name>
</gene>
<feature type="non-terminal residue" evidence="2">
    <location>
        <position position="1"/>
    </location>
</feature>
<sequence>ETVLPTSEVITSTSDRKSDSPSTTNSLVSEADDANETTQELERSAPGIFHYPSRANLKQFFAEHPFQPLDDLPFDARLYERKTMNDTVQRKWLTYNKGNKCLYCSYCLAFEFPNTCNASPFVLGFSDYRRISQSLALHESTTTNIRNAQKYISMVKGGTLDDFLATSLNKKKEEVRKQRNIIMRIIDIIKMLSKQALPFRGHRIESAYNLDNDTLNHSNFLVTVQLMAKYDPIMAAHVSSVQYKSEQRLKRLEKQGKTESKGRGELVTYLSKTTINTLIQIMKNMIQEIISYEVCNAKYYSIQVDSTQDNTSIDQFSIIIRYVFKGIICERLLSVMPSNDGTGLFNLLSQTLEHHKIDPRKCLSDSTDGAASYHGQYKGLQSKLADVADHHVHIWCYDHVLNLVLTDTTKCFVAAVSFFSLLQNLATFLRTSYRRMAVWIEVVGKEMG</sequence>
<evidence type="ECO:0000313" key="3">
    <source>
        <dbReference type="Proteomes" id="UP000499080"/>
    </source>
</evidence>
<feature type="compositionally biased region" description="Polar residues" evidence="1">
    <location>
        <begin position="1"/>
        <end position="13"/>
    </location>
</feature>